<keyword evidence="2" id="KW-1185">Reference proteome</keyword>
<proteinExistence type="predicted"/>
<dbReference type="InterPro" id="IPR009003">
    <property type="entry name" value="Peptidase_S1_PA"/>
</dbReference>
<dbReference type="Proteomes" id="UP000887565">
    <property type="component" value="Unplaced"/>
</dbReference>
<evidence type="ECO:0000313" key="2">
    <source>
        <dbReference type="Proteomes" id="UP000887565"/>
    </source>
</evidence>
<dbReference type="WBParaSite" id="nRc.2.0.1.t34632-RA">
    <property type="protein sequence ID" value="nRc.2.0.1.t34632-RA"/>
    <property type="gene ID" value="nRc.2.0.1.g34632"/>
</dbReference>
<dbReference type="SUPFAM" id="SSF50494">
    <property type="entry name" value="Trypsin-like serine proteases"/>
    <property type="match status" value="1"/>
</dbReference>
<dbReference type="InterPro" id="IPR001254">
    <property type="entry name" value="Trypsin_dom"/>
</dbReference>
<name>A0A915K7B2_ROMCU</name>
<feature type="domain" description="Peptidase S1" evidence="1">
    <location>
        <begin position="64"/>
        <end position="175"/>
    </location>
</feature>
<accession>A0A915K7B2</accession>
<evidence type="ECO:0000259" key="1">
    <source>
        <dbReference type="Pfam" id="PF00089"/>
    </source>
</evidence>
<dbReference type="InterPro" id="IPR043504">
    <property type="entry name" value="Peptidase_S1_PA_chymotrypsin"/>
</dbReference>
<sequence length="195" mass="22039">MHQTLDPSHIKSGLEIALIDISSMNVTMEANKPGDERELEHLNSEPQLKRYSPQSGAFIVEPFSRPWIVHFWTKFKKRCVGALIEEIGNEEENGTRFVLTSASCAKGHNGRQVTIGTYYQHLKSYFEEEAGVTKVWTNIESENEAYGIGLIKLDQAVSFNSYVQPIELLAERSTFGTNELKLLSWDIKCKIAGIM</sequence>
<dbReference type="GO" id="GO:0006508">
    <property type="term" value="P:proteolysis"/>
    <property type="evidence" value="ECO:0007669"/>
    <property type="project" value="InterPro"/>
</dbReference>
<dbReference type="AlphaFoldDB" id="A0A915K7B2"/>
<dbReference type="GO" id="GO:0004252">
    <property type="term" value="F:serine-type endopeptidase activity"/>
    <property type="evidence" value="ECO:0007669"/>
    <property type="project" value="InterPro"/>
</dbReference>
<dbReference type="Gene3D" id="2.40.10.10">
    <property type="entry name" value="Trypsin-like serine proteases"/>
    <property type="match status" value="1"/>
</dbReference>
<evidence type="ECO:0000313" key="3">
    <source>
        <dbReference type="WBParaSite" id="nRc.2.0.1.t34632-RA"/>
    </source>
</evidence>
<reference evidence="3" key="1">
    <citation type="submission" date="2022-11" db="UniProtKB">
        <authorList>
            <consortium name="WormBaseParasite"/>
        </authorList>
    </citation>
    <scope>IDENTIFICATION</scope>
</reference>
<organism evidence="2 3">
    <name type="scientific">Romanomermis culicivorax</name>
    <name type="common">Nematode worm</name>
    <dbReference type="NCBI Taxonomy" id="13658"/>
    <lineage>
        <taxon>Eukaryota</taxon>
        <taxon>Metazoa</taxon>
        <taxon>Ecdysozoa</taxon>
        <taxon>Nematoda</taxon>
        <taxon>Enoplea</taxon>
        <taxon>Dorylaimia</taxon>
        <taxon>Mermithida</taxon>
        <taxon>Mermithoidea</taxon>
        <taxon>Mermithidae</taxon>
        <taxon>Romanomermis</taxon>
    </lineage>
</organism>
<protein>
    <submittedName>
        <fullName evidence="3">Peptidase S1 domain-containing protein</fullName>
    </submittedName>
</protein>
<dbReference type="Pfam" id="PF00089">
    <property type="entry name" value="Trypsin"/>
    <property type="match status" value="1"/>
</dbReference>